<feature type="transmembrane region" description="Helical" evidence="2">
    <location>
        <begin position="108"/>
        <end position="134"/>
    </location>
</feature>
<feature type="compositionally biased region" description="Basic and acidic residues" evidence="1">
    <location>
        <begin position="1"/>
        <end position="24"/>
    </location>
</feature>
<organism evidence="3 4">
    <name type="scientific">Scrofimicrobium canadense</name>
    <dbReference type="NCBI Taxonomy" id="2652290"/>
    <lineage>
        <taxon>Bacteria</taxon>
        <taxon>Bacillati</taxon>
        <taxon>Actinomycetota</taxon>
        <taxon>Actinomycetes</taxon>
        <taxon>Actinomycetales</taxon>
        <taxon>Actinomycetaceae</taxon>
        <taxon>Scrofimicrobium</taxon>
    </lineage>
</organism>
<evidence type="ECO:0000256" key="1">
    <source>
        <dbReference type="SAM" id="MobiDB-lite"/>
    </source>
</evidence>
<feature type="transmembrane region" description="Helical" evidence="2">
    <location>
        <begin position="77"/>
        <end position="96"/>
    </location>
</feature>
<name>A0A6N7VQS9_9ACTO</name>
<sequence length="135" mass="14120">MGERVAADPHWADSVRPDNAEAKRYPYAPPNYPVHGTPTPSQVPPQQTFTYTGPTLSNPSADPIGGGSSLVFGLLSWIPFVGLLGIVGILLALNALKRSAEQSKTLAPLPLAGLITSAMGLGATIFIIVIALFVD</sequence>
<dbReference type="EMBL" id="VULO01000005">
    <property type="protein sequence ID" value="MSS84087.1"/>
    <property type="molecule type" value="Genomic_DNA"/>
</dbReference>
<reference evidence="3 4" key="1">
    <citation type="submission" date="2019-08" db="EMBL/GenBank/DDBJ databases">
        <title>In-depth cultivation of the pig gut microbiome towards novel bacterial diversity and tailored functional studies.</title>
        <authorList>
            <person name="Wylensek D."/>
            <person name="Hitch T.C.A."/>
            <person name="Clavel T."/>
        </authorList>
    </citation>
    <scope>NUCLEOTIDE SEQUENCE [LARGE SCALE GENOMIC DNA]</scope>
    <source>
        <strain evidence="3 4">WB03_NA08</strain>
    </source>
</reference>
<keyword evidence="2" id="KW-0812">Transmembrane</keyword>
<keyword evidence="4" id="KW-1185">Reference proteome</keyword>
<dbReference type="Proteomes" id="UP000470875">
    <property type="component" value="Unassembled WGS sequence"/>
</dbReference>
<gene>
    <name evidence="3" type="ORF">FYJ24_04760</name>
</gene>
<keyword evidence="2" id="KW-1133">Transmembrane helix</keyword>
<protein>
    <submittedName>
        <fullName evidence="3">DUF4190 domain-containing protein</fullName>
    </submittedName>
</protein>
<evidence type="ECO:0000256" key="2">
    <source>
        <dbReference type="SAM" id="Phobius"/>
    </source>
</evidence>
<feature type="region of interest" description="Disordered" evidence="1">
    <location>
        <begin position="1"/>
        <end position="45"/>
    </location>
</feature>
<comment type="caution">
    <text evidence="3">The sequence shown here is derived from an EMBL/GenBank/DDBJ whole genome shotgun (WGS) entry which is preliminary data.</text>
</comment>
<keyword evidence="2" id="KW-0472">Membrane</keyword>
<evidence type="ECO:0000313" key="3">
    <source>
        <dbReference type="EMBL" id="MSS84087.1"/>
    </source>
</evidence>
<proteinExistence type="predicted"/>
<accession>A0A6N7VQS9</accession>
<evidence type="ECO:0000313" key="4">
    <source>
        <dbReference type="Proteomes" id="UP000470875"/>
    </source>
</evidence>
<dbReference type="AlphaFoldDB" id="A0A6N7VQS9"/>